<accession>A0ACB8UJ13</accession>
<comment type="caution">
    <text evidence="1">The sequence shown here is derived from an EMBL/GenBank/DDBJ whole genome shotgun (WGS) entry which is preliminary data.</text>
</comment>
<sequence length="204" mass="21756">MRARARKAASSAAASPYSSTSSLSSDEMSVPIVSLPYLPTPCRHSRESDVKDKDGFDKSGMQPFPSSSPLATPRLGPSKSRSPHPSIKSQAPRPSRSKSSRLAESLTRSSSKTSKSTAQISSTMTADLLTKHLAPLPRFDPFEKRRRSESLSAIVRRDAGKGGENQKGDGPASAAACRKMSSWSCLRAARKSDGCAPSIHLLAL</sequence>
<protein>
    <submittedName>
        <fullName evidence="1">Uncharacterized protein</fullName>
    </submittedName>
</protein>
<evidence type="ECO:0000313" key="1">
    <source>
        <dbReference type="EMBL" id="KAI0094321.1"/>
    </source>
</evidence>
<name>A0ACB8UJ13_9APHY</name>
<dbReference type="EMBL" id="MU274900">
    <property type="protein sequence ID" value="KAI0094321.1"/>
    <property type="molecule type" value="Genomic_DNA"/>
</dbReference>
<proteinExistence type="predicted"/>
<keyword evidence="2" id="KW-1185">Reference proteome</keyword>
<reference evidence="1" key="1">
    <citation type="journal article" date="2021" name="Environ. Microbiol.">
        <title>Gene family expansions and transcriptome signatures uncover fungal adaptations to wood decay.</title>
        <authorList>
            <person name="Hage H."/>
            <person name="Miyauchi S."/>
            <person name="Viragh M."/>
            <person name="Drula E."/>
            <person name="Min B."/>
            <person name="Chaduli D."/>
            <person name="Navarro D."/>
            <person name="Favel A."/>
            <person name="Norest M."/>
            <person name="Lesage-Meessen L."/>
            <person name="Balint B."/>
            <person name="Merenyi Z."/>
            <person name="de Eugenio L."/>
            <person name="Morin E."/>
            <person name="Martinez A.T."/>
            <person name="Baldrian P."/>
            <person name="Stursova M."/>
            <person name="Martinez M.J."/>
            <person name="Novotny C."/>
            <person name="Magnuson J.K."/>
            <person name="Spatafora J.W."/>
            <person name="Maurice S."/>
            <person name="Pangilinan J."/>
            <person name="Andreopoulos W."/>
            <person name="LaButti K."/>
            <person name="Hundley H."/>
            <person name="Na H."/>
            <person name="Kuo A."/>
            <person name="Barry K."/>
            <person name="Lipzen A."/>
            <person name="Henrissat B."/>
            <person name="Riley R."/>
            <person name="Ahrendt S."/>
            <person name="Nagy L.G."/>
            <person name="Grigoriev I.V."/>
            <person name="Martin F."/>
            <person name="Rosso M.N."/>
        </authorList>
    </citation>
    <scope>NUCLEOTIDE SEQUENCE</scope>
    <source>
        <strain evidence="1">CBS 384.51</strain>
    </source>
</reference>
<organism evidence="1 2">
    <name type="scientific">Irpex rosettiformis</name>
    <dbReference type="NCBI Taxonomy" id="378272"/>
    <lineage>
        <taxon>Eukaryota</taxon>
        <taxon>Fungi</taxon>
        <taxon>Dikarya</taxon>
        <taxon>Basidiomycota</taxon>
        <taxon>Agaricomycotina</taxon>
        <taxon>Agaricomycetes</taxon>
        <taxon>Polyporales</taxon>
        <taxon>Irpicaceae</taxon>
        <taxon>Irpex</taxon>
    </lineage>
</organism>
<gene>
    <name evidence="1" type="ORF">BDY19DRAFT_14065</name>
</gene>
<dbReference type="Proteomes" id="UP001055072">
    <property type="component" value="Unassembled WGS sequence"/>
</dbReference>
<evidence type="ECO:0000313" key="2">
    <source>
        <dbReference type="Proteomes" id="UP001055072"/>
    </source>
</evidence>